<gene>
    <name evidence="3" type="ORF">HHI_16432</name>
</gene>
<evidence type="ECO:0000313" key="4">
    <source>
        <dbReference type="Proteomes" id="UP000025061"/>
    </source>
</evidence>
<evidence type="ECO:0000313" key="3">
    <source>
        <dbReference type="EMBL" id="KCZ87088.1"/>
    </source>
</evidence>
<dbReference type="PROSITE" id="PS51257">
    <property type="entry name" value="PROKAR_LIPOPROTEIN"/>
    <property type="match status" value="1"/>
</dbReference>
<dbReference type="InterPro" id="IPR006652">
    <property type="entry name" value="Kelch_1"/>
</dbReference>
<proteinExistence type="predicted"/>
<dbReference type="OrthoDB" id="9769308at2"/>
<dbReference type="PANTHER" id="PTHR45632">
    <property type="entry name" value="LD33804P"/>
    <property type="match status" value="1"/>
</dbReference>
<dbReference type="EMBL" id="ARYI01000020">
    <property type="protein sequence ID" value="KCZ87088.1"/>
    <property type="molecule type" value="Genomic_DNA"/>
</dbReference>
<dbReference type="Pfam" id="PF01344">
    <property type="entry name" value="Kelch_1"/>
    <property type="match status" value="1"/>
</dbReference>
<dbReference type="RefSeq" id="WP_011647737.1">
    <property type="nucleotide sequence ID" value="NZ_ARYI01000020.1"/>
</dbReference>
<keyword evidence="1" id="KW-0880">Kelch repeat</keyword>
<organism evidence="3 4">
    <name type="scientific">Hyphomonas hirschiana VP5</name>
    <dbReference type="NCBI Taxonomy" id="1280951"/>
    <lineage>
        <taxon>Bacteria</taxon>
        <taxon>Pseudomonadati</taxon>
        <taxon>Pseudomonadota</taxon>
        <taxon>Alphaproteobacteria</taxon>
        <taxon>Hyphomonadales</taxon>
        <taxon>Hyphomonadaceae</taxon>
        <taxon>Hyphomonas</taxon>
    </lineage>
</organism>
<evidence type="ECO:0000256" key="1">
    <source>
        <dbReference type="ARBA" id="ARBA00022441"/>
    </source>
</evidence>
<dbReference type="Proteomes" id="UP000025061">
    <property type="component" value="Unassembled WGS sequence"/>
</dbReference>
<dbReference type="InterPro" id="IPR015915">
    <property type="entry name" value="Kelch-typ_b-propeller"/>
</dbReference>
<dbReference type="PANTHER" id="PTHR45632:SF3">
    <property type="entry name" value="KELCH-LIKE PROTEIN 32"/>
    <property type="match status" value="1"/>
</dbReference>
<accession>A0A059F983</accession>
<dbReference type="PATRIC" id="fig|1280951.3.peg.3311"/>
<keyword evidence="2" id="KW-0677">Repeat</keyword>
<keyword evidence="4" id="KW-1185">Reference proteome</keyword>
<dbReference type="Gene3D" id="2.120.10.80">
    <property type="entry name" value="Kelch-type beta propeller"/>
    <property type="match status" value="2"/>
</dbReference>
<comment type="caution">
    <text evidence="3">The sequence shown here is derived from an EMBL/GenBank/DDBJ whole genome shotgun (WGS) entry which is preliminary data.</text>
</comment>
<protein>
    <submittedName>
        <fullName evidence="3">Kelch repeat-containing protein</fullName>
    </submittedName>
</protein>
<sequence>MPESLKFRLSRREVWLGMGAALAATACKGPDEAIAGGSAGLPGGWSMGEALPFPVQEIYPCLHDGAIHLAGGFIAENGQITGPTARHHAWRPDGQGWRAQAALPVARHHPHLVSYAGQLYAIGGFQASSPAAMWEMQGTGWRLDAAAGRWDAAPALPRPCAEAVVLANRSGGLHLIGGRSPAGTANAAWGDQTDQAHHFVLTSSDGRWQKAAPCLTARNSAAGAEIGGNLHVVGGRSVAGGNTAAHEVYDAREDRWRNATPMPQAQGGLAAAALGGKLYAFGGEFFDNGGGVYPESWVYDPASDAWAAIAPMPHPRHGLGAVALGGAIHVIGGALKASGTDTSALVEIYRP</sequence>
<name>A0A059F983_9PROT</name>
<dbReference type="AlphaFoldDB" id="A0A059F983"/>
<dbReference type="SMART" id="SM00612">
    <property type="entry name" value="Kelch"/>
    <property type="match status" value="2"/>
</dbReference>
<evidence type="ECO:0000256" key="2">
    <source>
        <dbReference type="ARBA" id="ARBA00022737"/>
    </source>
</evidence>
<reference evidence="3 4" key="1">
    <citation type="submission" date="2013-04" db="EMBL/GenBank/DDBJ databases">
        <title>Hyphomonas hirschiana VP5 Genome Sequencing.</title>
        <authorList>
            <person name="Lai Q."/>
            <person name="Shao Z."/>
        </authorList>
    </citation>
    <scope>NUCLEOTIDE SEQUENCE [LARGE SCALE GENOMIC DNA]</scope>
    <source>
        <strain evidence="3 4">VP5</strain>
    </source>
</reference>
<dbReference type="SUPFAM" id="SSF117281">
    <property type="entry name" value="Kelch motif"/>
    <property type="match status" value="2"/>
</dbReference>